<feature type="domain" description="Major facilitator superfamily (MFS) profile" evidence="7">
    <location>
        <begin position="116"/>
        <end position="522"/>
    </location>
</feature>
<feature type="transmembrane region" description="Helical" evidence="6">
    <location>
        <begin position="219"/>
        <end position="241"/>
    </location>
</feature>
<dbReference type="SUPFAM" id="SSF103473">
    <property type="entry name" value="MFS general substrate transporter"/>
    <property type="match status" value="1"/>
</dbReference>
<dbReference type="Pfam" id="PF07690">
    <property type="entry name" value="MFS_1"/>
    <property type="match status" value="1"/>
</dbReference>
<comment type="subcellular location">
    <subcellularLocation>
        <location evidence="1">Cell membrane</location>
        <topology evidence="1">Multi-pass membrane protein</topology>
    </subcellularLocation>
</comment>
<dbReference type="OrthoDB" id="7584869at2"/>
<protein>
    <recommendedName>
        <fullName evidence="7">Major facilitator superfamily (MFS) profile domain-containing protein</fullName>
    </recommendedName>
</protein>
<feature type="region of interest" description="Disordered" evidence="5">
    <location>
        <begin position="1"/>
        <end position="32"/>
    </location>
</feature>
<dbReference type="GO" id="GO:0005886">
    <property type="term" value="C:plasma membrane"/>
    <property type="evidence" value="ECO:0007669"/>
    <property type="project" value="UniProtKB-SubCell"/>
</dbReference>
<evidence type="ECO:0000256" key="4">
    <source>
        <dbReference type="ARBA" id="ARBA00023136"/>
    </source>
</evidence>
<dbReference type="Gene3D" id="1.20.1250.20">
    <property type="entry name" value="MFS general substrate transporter like domains"/>
    <property type="match status" value="1"/>
</dbReference>
<evidence type="ECO:0000256" key="1">
    <source>
        <dbReference type="ARBA" id="ARBA00004651"/>
    </source>
</evidence>
<evidence type="ECO:0000256" key="6">
    <source>
        <dbReference type="SAM" id="Phobius"/>
    </source>
</evidence>
<dbReference type="GO" id="GO:0022857">
    <property type="term" value="F:transmembrane transporter activity"/>
    <property type="evidence" value="ECO:0007669"/>
    <property type="project" value="InterPro"/>
</dbReference>
<evidence type="ECO:0000313" key="8">
    <source>
        <dbReference type="EMBL" id="NEG78891.1"/>
    </source>
</evidence>
<dbReference type="CDD" id="cd06174">
    <property type="entry name" value="MFS"/>
    <property type="match status" value="1"/>
</dbReference>
<feature type="transmembrane region" description="Helical" evidence="6">
    <location>
        <begin position="253"/>
        <end position="275"/>
    </location>
</feature>
<dbReference type="RefSeq" id="WP_152350616.1">
    <property type="nucleotide sequence ID" value="NZ_WBSN01000011.1"/>
</dbReference>
<keyword evidence="9" id="KW-1185">Reference proteome</keyword>
<organism evidence="8 9">
    <name type="scientific">Bifidobacterium avesanii</name>
    <dbReference type="NCBI Taxonomy" id="1798157"/>
    <lineage>
        <taxon>Bacteria</taxon>
        <taxon>Bacillati</taxon>
        <taxon>Actinomycetota</taxon>
        <taxon>Actinomycetes</taxon>
        <taxon>Bifidobacteriales</taxon>
        <taxon>Bifidobacteriaceae</taxon>
        <taxon>Bifidobacterium</taxon>
    </lineage>
</organism>
<feature type="transmembrane region" description="Helical" evidence="6">
    <location>
        <begin position="281"/>
        <end position="300"/>
    </location>
</feature>
<dbReference type="Proteomes" id="UP000469763">
    <property type="component" value="Unassembled WGS sequence"/>
</dbReference>
<name>A0A7K3TIJ6_9BIFI</name>
<dbReference type="InterPro" id="IPR011701">
    <property type="entry name" value="MFS"/>
</dbReference>
<feature type="transmembrane region" description="Helical" evidence="6">
    <location>
        <begin position="376"/>
        <end position="398"/>
    </location>
</feature>
<evidence type="ECO:0000256" key="3">
    <source>
        <dbReference type="ARBA" id="ARBA00022989"/>
    </source>
</evidence>
<feature type="transmembrane region" description="Helical" evidence="6">
    <location>
        <begin position="148"/>
        <end position="168"/>
    </location>
</feature>
<accession>A0A7K3TIJ6</accession>
<sequence>MPEPSQNQQPRKFVMPGDVYVRPGIDDRPDPDKVLSAADKAAIARLAVRLPQDKATASADQSGLQSTRMATEMTPAVAAATIDAAMPDPDSAYLDMRDPVVAADGTRPTKGQMLRIKLGFVAGAILCAVPMAAATGTLLPAWLDRFGMMPAVSALCLLSALGAVISFYTQTVFASTSDATHSVLGRRTMWIVGGGLLTGLAMWGLASLGGATILPRLVVILWCVVQACYGMLIGPFVSVMADRVPDKFRPSADAWYGTALAVAQMLGGFAGVLFVDRIHQGLTWGAAALALAGIVAVVVWPRERSSVEMRLPSSMDDAFASLSLKGKVPGFRRVFWSRLFLMTAVGCVTVVAFFVAKYGVFAGTSGVAGENRNAASALLLAWMGVVTLVVSLVAAWASGPIADRFGAWGPSLAGAACVAVGALMPIVLPASVLGLLLFAGFAGFGLGLFNAVGQELVSAVLPDPREAGRVLGTLNLAGTLSVVVSALAAGVILRFAGSFTALFAAAVAFAVVSAAFLVSVKGAIDA</sequence>
<gene>
    <name evidence="8" type="ORF">GFD22_07895</name>
</gene>
<dbReference type="PROSITE" id="PS50850">
    <property type="entry name" value="MFS"/>
    <property type="match status" value="1"/>
</dbReference>
<feature type="compositionally biased region" description="Polar residues" evidence="5">
    <location>
        <begin position="1"/>
        <end position="10"/>
    </location>
</feature>
<feature type="transmembrane region" description="Helical" evidence="6">
    <location>
        <begin position="405"/>
        <end position="426"/>
    </location>
</feature>
<evidence type="ECO:0000256" key="5">
    <source>
        <dbReference type="SAM" id="MobiDB-lite"/>
    </source>
</evidence>
<keyword evidence="2 6" id="KW-0812">Transmembrane</keyword>
<keyword evidence="4 6" id="KW-0472">Membrane</keyword>
<evidence type="ECO:0000256" key="2">
    <source>
        <dbReference type="ARBA" id="ARBA00022692"/>
    </source>
</evidence>
<evidence type="ECO:0000259" key="7">
    <source>
        <dbReference type="PROSITE" id="PS50850"/>
    </source>
</evidence>
<feature type="transmembrane region" description="Helical" evidence="6">
    <location>
        <begin position="432"/>
        <end position="452"/>
    </location>
</feature>
<dbReference type="InterPro" id="IPR036259">
    <property type="entry name" value="MFS_trans_sf"/>
</dbReference>
<reference evidence="8 9" key="1">
    <citation type="submission" date="2019-10" db="EMBL/GenBank/DDBJ databases">
        <title>Bifidobacterium from non-human primates.</title>
        <authorList>
            <person name="Modesto M."/>
        </authorList>
    </citation>
    <scope>NUCLEOTIDE SEQUENCE [LARGE SCALE GENOMIC DNA]</scope>
    <source>
        <strain evidence="8 9">TREC</strain>
    </source>
</reference>
<feature type="transmembrane region" description="Helical" evidence="6">
    <location>
        <begin position="118"/>
        <end position="142"/>
    </location>
</feature>
<dbReference type="PANTHER" id="PTHR23528">
    <property type="match status" value="1"/>
</dbReference>
<feature type="transmembrane region" description="Helical" evidence="6">
    <location>
        <begin position="335"/>
        <end position="356"/>
    </location>
</feature>
<feature type="transmembrane region" description="Helical" evidence="6">
    <location>
        <begin position="499"/>
        <end position="520"/>
    </location>
</feature>
<evidence type="ECO:0000313" key="9">
    <source>
        <dbReference type="Proteomes" id="UP000469763"/>
    </source>
</evidence>
<dbReference type="AlphaFoldDB" id="A0A7K3TIJ6"/>
<dbReference type="PANTHER" id="PTHR23528:SF1">
    <property type="entry name" value="MAJOR FACILITATOR SUPERFAMILY (MFS) PROFILE DOMAIN-CONTAINING PROTEIN"/>
    <property type="match status" value="1"/>
</dbReference>
<feature type="transmembrane region" description="Helical" evidence="6">
    <location>
        <begin position="189"/>
        <end position="213"/>
    </location>
</feature>
<comment type="caution">
    <text evidence="8">The sequence shown here is derived from an EMBL/GenBank/DDBJ whole genome shotgun (WGS) entry which is preliminary data.</text>
</comment>
<feature type="transmembrane region" description="Helical" evidence="6">
    <location>
        <begin position="473"/>
        <end position="493"/>
    </location>
</feature>
<proteinExistence type="predicted"/>
<dbReference type="InterPro" id="IPR020846">
    <property type="entry name" value="MFS_dom"/>
</dbReference>
<dbReference type="EMBL" id="WHZY01000012">
    <property type="protein sequence ID" value="NEG78891.1"/>
    <property type="molecule type" value="Genomic_DNA"/>
</dbReference>
<keyword evidence="3 6" id="KW-1133">Transmembrane helix</keyword>